<dbReference type="GO" id="GO:0003755">
    <property type="term" value="F:peptidyl-prolyl cis-trans isomerase activity"/>
    <property type="evidence" value="ECO:0007669"/>
    <property type="project" value="UniProtKB-UniRule"/>
</dbReference>
<accession>A0A0G1WUM3</accession>
<dbReference type="AlphaFoldDB" id="A0A0G1WUM3"/>
<reference evidence="6 7" key="1">
    <citation type="journal article" date="2015" name="Nature">
        <title>rRNA introns, odd ribosomes, and small enigmatic genomes across a large radiation of phyla.</title>
        <authorList>
            <person name="Brown C.T."/>
            <person name="Hug L.A."/>
            <person name="Thomas B.C."/>
            <person name="Sharon I."/>
            <person name="Castelle C.J."/>
            <person name="Singh A."/>
            <person name="Wilkins M.J."/>
            <person name="Williams K.H."/>
            <person name="Banfield J.F."/>
        </authorList>
    </citation>
    <scope>NUCLEOTIDE SEQUENCE [LARGE SCALE GENOMIC DNA]</scope>
</reference>
<evidence type="ECO:0000313" key="6">
    <source>
        <dbReference type="EMBL" id="KKU85875.1"/>
    </source>
</evidence>
<evidence type="ECO:0000259" key="5">
    <source>
        <dbReference type="PROSITE" id="PS50072"/>
    </source>
</evidence>
<dbReference type="SUPFAM" id="SSF50891">
    <property type="entry name" value="Cyclophilin-like"/>
    <property type="match status" value="1"/>
</dbReference>
<gene>
    <name evidence="6" type="ORF">UY16_C0067G0005</name>
</gene>
<dbReference type="EMBL" id="LCOY01000067">
    <property type="protein sequence ID" value="KKU85875.1"/>
    <property type="molecule type" value="Genomic_DNA"/>
</dbReference>
<evidence type="ECO:0000256" key="1">
    <source>
        <dbReference type="ARBA" id="ARBA00023110"/>
    </source>
</evidence>
<feature type="chain" id="PRO_5006515989" description="Peptidyl-prolyl cis-trans isomerase" evidence="3">
    <location>
        <begin position="20"/>
        <end position="208"/>
    </location>
</feature>
<feature type="domain" description="PPIase cyclophilin-type" evidence="5">
    <location>
        <begin position="81"/>
        <end position="196"/>
    </location>
</feature>
<dbReference type="Gene3D" id="2.40.100.10">
    <property type="entry name" value="Cyclophilin-like"/>
    <property type="match status" value="1"/>
</dbReference>
<evidence type="ECO:0000256" key="3">
    <source>
        <dbReference type="RuleBase" id="RU363019"/>
    </source>
</evidence>
<dbReference type="InterPro" id="IPR044666">
    <property type="entry name" value="Cyclophilin_A-like"/>
</dbReference>
<dbReference type="InterPro" id="IPR002130">
    <property type="entry name" value="Cyclophilin-type_PPIase_dom"/>
</dbReference>
<dbReference type="Pfam" id="PF00160">
    <property type="entry name" value="Pro_isomerase"/>
    <property type="match status" value="1"/>
</dbReference>
<organism evidence="6 7">
    <name type="scientific">Candidatus Gottesmanbacteria bacterium GW2011_GWA2_47_9</name>
    <dbReference type="NCBI Taxonomy" id="1618445"/>
    <lineage>
        <taxon>Bacteria</taxon>
        <taxon>Candidatus Gottesmaniibacteriota</taxon>
    </lineage>
</organism>
<comment type="function">
    <text evidence="3">PPIases accelerate the folding of proteins. It catalyzes the cis-trans isomerization of proline imidic peptide bonds in oligopeptides.</text>
</comment>
<dbReference type="PROSITE" id="PS50072">
    <property type="entry name" value="CSA_PPIASE_2"/>
    <property type="match status" value="1"/>
</dbReference>
<dbReference type="EC" id="5.2.1.8" evidence="3"/>
<comment type="catalytic activity">
    <reaction evidence="3">
        <text>[protein]-peptidylproline (omega=180) = [protein]-peptidylproline (omega=0)</text>
        <dbReference type="Rhea" id="RHEA:16237"/>
        <dbReference type="Rhea" id="RHEA-COMP:10747"/>
        <dbReference type="Rhea" id="RHEA-COMP:10748"/>
        <dbReference type="ChEBI" id="CHEBI:83833"/>
        <dbReference type="ChEBI" id="CHEBI:83834"/>
        <dbReference type="EC" id="5.2.1.8"/>
    </reaction>
</comment>
<evidence type="ECO:0000256" key="4">
    <source>
        <dbReference type="SAM" id="MobiDB-lite"/>
    </source>
</evidence>
<sequence length="208" mass="22076">MVQCMKRLILFGISMIALSGCSLVKQKTPTATPTPSTVQAVQPTPVPTPEASTIPDTNIATQGGTVEKTIPKQATIKTSKGEIVVELYPTDAPNTVQNFLAKTKSGYYTNLTFHRVESWVIQGGDPVGNGTGGGKMPTELSARKFEIGSLGVARGGDINVSNDSQFFICTDDCSWLTGQYINFGKVTKGMDVAKKMAVGDKILGITAK</sequence>
<evidence type="ECO:0000313" key="7">
    <source>
        <dbReference type="Proteomes" id="UP000034739"/>
    </source>
</evidence>
<dbReference type="CDD" id="cd00317">
    <property type="entry name" value="cyclophilin"/>
    <property type="match status" value="1"/>
</dbReference>
<dbReference type="PROSITE" id="PS51257">
    <property type="entry name" value="PROKAR_LIPOPROTEIN"/>
    <property type="match status" value="1"/>
</dbReference>
<keyword evidence="3" id="KW-0732">Signal</keyword>
<dbReference type="InterPro" id="IPR029000">
    <property type="entry name" value="Cyclophilin-like_dom_sf"/>
</dbReference>
<comment type="similarity">
    <text evidence="3">Belongs to the cyclophilin-type PPIase family.</text>
</comment>
<comment type="caution">
    <text evidence="6">The sequence shown here is derived from an EMBL/GenBank/DDBJ whole genome shotgun (WGS) entry which is preliminary data.</text>
</comment>
<name>A0A0G1WUM3_9BACT</name>
<dbReference type="Proteomes" id="UP000034739">
    <property type="component" value="Unassembled WGS sequence"/>
</dbReference>
<feature type="region of interest" description="Disordered" evidence="4">
    <location>
        <begin position="28"/>
        <end position="53"/>
    </location>
</feature>
<proteinExistence type="inferred from homology"/>
<feature type="compositionally biased region" description="Low complexity" evidence="4">
    <location>
        <begin position="33"/>
        <end position="43"/>
    </location>
</feature>
<keyword evidence="1 3" id="KW-0697">Rotamase</keyword>
<dbReference type="PANTHER" id="PTHR45625">
    <property type="entry name" value="PEPTIDYL-PROLYL CIS-TRANS ISOMERASE-RELATED"/>
    <property type="match status" value="1"/>
</dbReference>
<dbReference type="PRINTS" id="PR00153">
    <property type="entry name" value="CSAPPISMRASE"/>
</dbReference>
<dbReference type="PANTHER" id="PTHR45625:SF4">
    <property type="entry name" value="PEPTIDYLPROLYL ISOMERASE DOMAIN AND WD REPEAT-CONTAINING PROTEIN 1"/>
    <property type="match status" value="1"/>
</dbReference>
<keyword evidence="2 3" id="KW-0413">Isomerase</keyword>
<protein>
    <recommendedName>
        <fullName evidence="3">Peptidyl-prolyl cis-trans isomerase</fullName>
        <shortName evidence="3">PPIase</shortName>
        <ecNumber evidence="3">5.2.1.8</ecNumber>
    </recommendedName>
</protein>
<evidence type="ECO:0000256" key="2">
    <source>
        <dbReference type="ARBA" id="ARBA00023235"/>
    </source>
</evidence>
<feature type="signal peptide" evidence="3">
    <location>
        <begin position="1"/>
        <end position="19"/>
    </location>
</feature>